<gene>
    <name evidence="6" type="ORF">SLS56_007619</name>
</gene>
<dbReference type="PANTHER" id="PTHR46720:SF3">
    <property type="entry name" value="FAD-BINDING DOMAIN-CONTAINING PROTEIN-RELATED"/>
    <property type="match status" value="1"/>
</dbReference>
<keyword evidence="4" id="KW-0812">Transmembrane</keyword>
<keyword evidence="4" id="KW-1133">Transmembrane helix</keyword>
<evidence type="ECO:0000256" key="1">
    <source>
        <dbReference type="ARBA" id="ARBA00022630"/>
    </source>
</evidence>
<feature type="domain" description="FAD-binding" evidence="5">
    <location>
        <begin position="10"/>
        <end position="367"/>
    </location>
</feature>
<keyword evidence="3" id="KW-0560">Oxidoreductase</keyword>
<evidence type="ECO:0000256" key="2">
    <source>
        <dbReference type="ARBA" id="ARBA00022827"/>
    </source>
</evidence>
<dbReference type="PANTHER" id="PTHR46720">
    <property type="entry name" value="HYDROXYLASE, PUTATIVE (AFU_ORTHOLOGUE AFUA_3G01460)-RELATED"/>
    <property type="match status" value="1"/>
</dbReference>
<dbReference type="InterPro" id="IPR036188">
    <property type="entry name" value="FAD/NAD-bd_sf"/>
</dbReference>
<feature type="transmembrane region" description="Helical" evidence="4">
    <location>
        <begin position="820"/>
        <end position="838"/>
    </location>
</feature>
<evidence type="ECO:0000313" key="7">
    <source>
        <dbReference type="Proteomes" id="UP001521116"/>
    </source>
</evidence>
<dbReference type="Pfam" id="PF01494">
    <property type="entry name" value="FAD_binding_3"/>
    <property type="match status" value="1"/>
</dbReference>
<feature type="transmembrane region" description="Helical" evidence="4">
    <location>
        <begin position="901"/>
        <end position="919"/>
    </location>
</feature>
<dbReference type="SUPFAM" id="SSF54373">
    <property type="entry name" value="FAD-linked reductases, C-terminal domain"/>
    <property type="match status" value="1"/>
</dbReference>
<organism evidence="6 7">
    <name type="scientific">Neofusicoccum ribis</name>
    <dbReference type="NCBI Taxonomy" id="45134"/>
    <lineage>
        <taxon>Eukaryota</taxon>
        <taxon>Fungi</taxon>
        <taxon>Dikarya</taxon>
        <taxon>Ascomycota</taxon>
        <taxon>Pezizomycotina</taxon>
        <taxon>Dothideomycetes</taxon>
        <taxon>Dothideomycetes incertae sedis</taxon>
        <taxon>Botryosphaeriales</taxon>
        <taxon>Botryosphaeriaceae</taxon>
        <taxon>Neofusicoccum</taxon>
    </lineage>
</organism>
<dbReference type="SUPFAM" id="SSF51905">
    <property type="entry name" value="FAD/NAD(P)-binding domain"/>
    <property type="match status" value="1"/>
</dbReference>
<feature type="transmembrane region" description="Helical" evidence="4">
    <location>
        <begin position="939"/>
        <end position="958"/>
    </location>
</feature>
<keyword evidence="1" id="KW-0285">Flavoprotein</keyword>
<evidence type="ECO:0000256" key="4">
    <source>
        <dbReference type="SAM" id="Phobius"/>
    </source>
</evidence>
<accession>A0ABR3SMJ4</accession>
<feature type="transmembrane region" description="Helical" evidence="4">
    <location>
        <begin position="6"/>
        <end position="27"/>
    </location>
</feature>
<evidence type="ECO:0000259" key="5">
    <source>
        <dbReference type="Pfam" id="PF01494"/>
    </source>
</evidence>
<feature type="transmembrane region" description="Helical" evidence="4">
    <location>
        <begin position="597"/>
        <end position="617"/>
    </location>
</feature>
<sequence length="988" mass="109962">METSNPGPTIAILGAGIGGLALAIGLIKRGVSVTIYEAADEFSTLGAGIGFGPNTLNAINLIDPRFREQYNRAATQNEKPEFEHSMFDALYAEPGFGEKRGWTRGLVGAPYFTRSSAHRKDLLDIMTGFIPPETVEFGKRAISTEQVGDKIIVTFEDGEAIATDAVVGCDGVNGITRQAVLGGVAPEEVPPKYCGMYIYRGILPMDKAKEILGKHAGDAKWFMADGKGLVFYPISKGKEANFVFFVKDDNPWTQGGSAVPCTKEEMVADLIEFDERLVKLLDWATPLRWPLWHHPETSTYYKGRICLLGDIAHASSPHQAAGAGQALEDAVVLAHLLTLVKTPEQLEPAFLVYDSLRRPRAQKVVTTSHTAAIIRLWLHTEFGSDMEKIVESSNQSVHWIWQHDNSADLQKAEHEFYRLTAAREDGITQGVLAARKPDVIYDRYLTYHSVCLDASVFVPACFRPAPSAGIFLRYFCFELNAVGLDLRLAGTPVCLVTQQNSLLYRAYRKMAEVMKPVPQEDSKSATSNVVENIADHDPAFDRKLLRKRDTVLIPITGVLYTLLFLDRTNIANARALGIGSPNGLEGALNMPTNGYNIALVIFYIPFVLAEIPANLLLNANHIHPRYLLGGQMLLLAGATYLISVYYTKREAALRFAWFFNFALAGPLFSGLLAYAIQNMDGTAGYQGWRWVFIIEGCKRRPYSIAGTSVDKIFSVMTVFISIFVISFCPNLPQHAQTWFLKPHERERLLTDLEESRGVEIKGSAADNVPMWKVLIDWRVHMATMCFFCCDFTASAIAAFAPTILTQLGWTRTVAQLMTMPVWATGIVFTFSLTWLAAYFNLRAPFLLLAISLQLIGWVIERVYVPQPGVRYMALFFMAAGTFPQMAILFSWLSANLRGRKYLAVGMAWMSGFGNGANFISSQVFIKTEAPRYWTGYTTGLAFTICGFLLVMTFAALLVRKNKQREAERAQLSDAEKERHDDVYFKFVL</sequence>
<feature type="transmembrane region" description="Helical" evidence="4">
    <location>
        <begin position="869"/>
        <end position="889"/>
    </location>
</feature>
<dbReference type="SUPFAM" id="SSF103473">
    <property type="entry name" value="MFS general substrate transporter"/>
    <property type="match status" value="1"/>
</dbReference>
<keyword evidence="7" id="KW-1185">Reference proteome</keyword>
<dbReference type="InterPro" id="IPR002938">
    <property type="entry name" value="FAD-bd"/>
</dbReference>
<evidence type="ECO:0000313" key="6">
    <source>
        <dbReference type="EMBL" id="KAL1624819.1"/>
    </source>
</evidence>
<feature type="transmembrane region" description="Helical" evidence="4">
    <location>
        <begin position="712"/>
        <end position="731"/>
    </location>
</feature>
<dbReference type="PRINTS" id="PR00420">
    <property type="entry name" value="RNGMNOXGNASE"/>
</dbReference>
<feature type="transmembrane region" description="Helical" evidence="4">
    <location>
        <begin position="845"/>
        <end position="863"/>
    </location>
</feature>
<comment type="caution">
    <text evidence="6">The sequence shown here is derived from an EMBL/GenBank/DDBJ whole genome shotgun (WGS) entry which is preliminary data.</text>
</comment>
<name>A0ABR3SMJ4_9PEZI</name>
<keyword evidence="4" id="KW-0472">Membrane</keyword>
<dbReference type="Gene3D" id="3.50.50.60">
    <property type="entry name" value="FAD/NAD(P)-binding domain"/>
    <property type="match status" value="1"/>
</dbReference>
<dbReference type="InterPro" id="IPR051104">
    <property type="entry name" value="FAD_monoxygenase"/>
</dbReference>
<proteinExistence type="predicted"/>
<feature type="transmembrane region" description="Helical" evidence="4">
    <location>
        <begin position="623"/>
        <end position="643"/>
    </location>
</feature>
<evidence type="ECO:0000256" key="3">
    <source>
        <dbReference type="ARBA" id="ARBA00023002"/>
    </source>
</evidence>
<keyword evidence="2" id="KW-0274">FAD</keyword>
<feature type="transmembrane region" description="Helical" evidence="4">
    <location>
        <begin position="655"/>
        <end position="676"/>
    </location>
</feature>
<reference evidence="6 7" key="1">
    <citation type="submission" date="2024-02" db="EMBL/GenBank/DDBJ databases">
        <title>De novo assembly and annotation of 12 fungi associated with fruit tree decline syndrome in Ontario, Canada.</title>
        <authorList>
            <person name="Sulman M."/>
            <person name="Ellouze W."/>
            <person name="Ilyukhin E."/>
        </authorList>
    </citation>
    <scope>NUCLEOTIDE SEQUENCE [LARGE SCALE GENOMIC DNA]</scope>
    <source>
        <strain evidence="6 7">M1-105</strain>
    </source>
</reference>
<dbReference type="EMBL" id="JAJVDC020000101">
    <property type="protein sequence ID" value="KAL1624819.1"/>
    <property type="molecule type" value="Genomic_DNA"/>
</dbReference>
<dbReference type="Gene3D" id="1.20.1250.20">
    <property type="entry name" value="MFS general substrate transporter like domains"/>
    <property type="match status" value="1"/>
</dbReference>
<feature type="transmembrane region" description="Helical" evidence="4">
    <location>
        <begin position="779"/>
        <end position="800"/>
    </location>
</feature>
<dbReference type="InterPro" id="IPR036259">
    <property type="entry name" value="MFS_trans_sf"/>
</dbReference>
<dbReference type="Proteomes" id="UP001521116">
    <property type="component" value="Unassembled WGS sequence"/>
</dbReference>
<protein>
    <recommendedName>
        <fullName evidence="5">FAD-binding domain-containing protein</fullName>
    </recommendedName>
</protein>